<dbReference type="Gene3D" id="3.30.70.270">
    <property type="match status" value="1"/>
</dbReference>
<dbReference type="GO" id="GO:0052621">
    <property type="term" value="F:diguanylate cyclase activity"/>
    <property type="evidence" value="ECO:0007669"/>
    <property type="project" value="UniProtKB-EC"/>
</dbReference>
<feature type="transmembrane region" description="Helical" evidence="3">
    <location>
        <begin position="49"/>
        <end position="70"/>
    </location>
</feature>
<dbReference type="Pfam" id="PF00990">
    <property type="entry name" value="GGDEF"/>
    <property type="match status" value="1"/>
</dbReference>
<dbReference type="SUPFAM" id="SSF55073">
    <property type="entry name" value="Nucleotide cyclase"/>
    <property type="match status" value="1"/>
</dbReference>
<dbReference type="InterPro" id="IPR000160">
    <property type="entry name" value="GGDEF_dom"/>
</dbReference>
<keyword evidence="6" id="KW-1185">Reference proteome</keyword>
<dbReference type="PROSITE" id="PS50887">
    <property type="entry name" value="GGDEF"/>
    <property type="match status" value="1"/>
</dbReference>
<dbReference type="EC" id="2.7.7.65" evidence="1"/>
<sequence>MSRLVDWATKEKNKLFMLLCLAVHVFYVIVFAFFQCWIPCGINLLSVSVYLWLSFFKRPITEGSIIIAYFEINIYSVSCSLFTGGEFGFLFFVVGTLSLIFYLVPSYRRFYWLFHIVGLFSSVFIVTLWWFRFTFYPEIYRKLQNYSFTFSILNMCFISLAIFITSYFFMRDMRKTRERLDYNVNHDLLTGLYNRRYVEEYIASHNINFAIGMLDIDDFKHINDMYGHHLGDVVLKTVSDAFVNHLEEGQLAVRWGGEEFILLFPDYTVPQAQDKINEICRIISSSAINEDGAKIYVTLTAGVCDGNSLNFEEAVRNADNLLYYGKRHGKNQVVAT</sequence>
<feature type="domain" description="GGDEF" evidence="4">
    <location>
        <begin position="207"/>
        <end position="336"/>
    </location>
</feature>
<gene>
    <name evidence="5" type="ORF">HNP77_000052</name>
</gene>
<feature type="transmembrane region" description="Helical" evidence="3">
    <location>
        <begin position="111"/>
        <end position="131"/>
    </location>
</feature>
<dbReference type="CDD" id="cd01949">
    <property type="entry name" value="GGDEF"/>
    <property type="match status" value="1"/>
</dbReference>
<name>A0A840SC08_9SPIR</name>
<organism evidence="5 6">
    <name type="scientific">Treponema rectale</name>
    <dbReference type="NCBI Taxonomy" id="744512"/>
    <lineage>
        <taxon>Bacteria</taxon>
        <taxon>Pseudomonadati</taxon>
        <taxon>Spirochaetota</taxon>
        <taxon>Spirochaetia</taxon>
        <taxon>Spirochaetales</taxon>
        <taxon>Treponemataceae</taxon>
        <taxon>Treponema</taxon>
    </lineage>
</organism>
<evidence type="ECO:0000256" key="1">
    <source>
        <dbReference type="ARBA" id="ARBA00012528"/>
    </source>
</evidence>
<proteinExistence type="predicted"/>
<keyword evidence="3" id="KW-0812">Transmembrane</keyword>
<protein>
    <recommendedName>
        <fullName evidence="1">diguanylate cyclase</fullName>
        <ecNumber evidence="1">2.7.7.65</ecNumber>
    </recommendedName>
</protein>
<dbReference type="SMART" id="SM00267">
    <property type="entry name" value="GGDEF"/>
    <property type="match status" value="1"/>
</dbReference>
<evidence type="ECO:0000313" key="6">
    <source>
        <dbReference type="Proteomes" id="UP000578697"/>
    </source>
</evidence>
<evidence type="ECO:0000256" key="2">
    <source>
        <dbReference type="ARBA" id="ARBA00034247"/>
    </source>
</evidence>
<evidence type="ECO:0000313" key="5">
    <source>
        <dbReference type="EMBL" id="MBB5217708.1"/>
    </source>
</evidence>
<comment type="caution">
    <text evidence="5">The sequence shown here is derived from an EMBL/GenBank/DDBJ whole genome shotgun (WGS) entry which is preliminary data.</text>
</comment>
<accession>A0A840SC08</accession>
<dbReference type="NCBIfam" id="TIGR00254">
    <property type="entry name" value="GGDEF"/>
    <property type="match status" value="1"/>
</dbReference>
<keyword evidence="3" id="KW-1133">Transmembrane helix</keyword>
<dbReference type="InterPro" id="IPR043128">
    <property type="entry name" value="Rev_trsase/Diguanyl_cyclase"/>
</dbReference>
<dbReference type="EMBL" id="JACHFR010000001">
    <property type="protein sequence ID" value="MBB5217708.1"/>
    <property type="molecule type" value="Genomic_DNA"/>
</dbReference>
<feature type="transmembrane region" description="Helical" evidence="3">
    <location>
        <begin position="15"/>
        <end position="37"/>
    </location>
</feature>
<keyword evidence="3" id="KW-0472">Membrane</keyword>
<dbReference type="RefSeq" id="WP_184651157.1">
    <property type="nucleotide sequence ID" value="NZ_JACHFR010000001.1"/>
</dbReference>
<dbReference type="PANTHER" id="PTHR45138">
    <property type="entry name" value="REGULATORY COMPONENTS OF SENSORY TRANSDUCTION SYSTEM"/>
    <property type="match status" value="1"/>
</dbReference>
<dbReference type="InterPro" id="IPR029787">
    <property type="entry name" value="Nucleotide_cyclase"/>
</dbReference>
<evidence type="ECO:0000259" key="4">
    <source>
        <dbReference type="PROSITE" id="PS50887"/>
    </source>
</evidence>
<dbReference type="AlphaFoldDB" id="A0A840SC08"/>
<comment type="catalytic activity">
    <reaction evidence="2">
        <text>2 GTP = 3',3'-c-di-GMP + 2 diphosphate</text>
        <dbReference type="Rhea" id="RHEA:24898"/>
        <dbReference type="ChEBI" id="CHEBI:33019"/>
        <dbReference type="ChEBI" id="CHEBI:37565"/>
        <dbReference type="ChEBI" id="CHEBI:58805"/>
        <dbReference type="EC" id="2.7.7.65"/>
    </reaction>
</comment>
<dbReference type="PANTHER" id="PTHR45138:SF9">
    <property type="entry name" value="DIGUANYLATE CYCLASE DGCM-RELATED"/>
    <property type="match status" value="1"/>
</dbReference>
<reference evidence="5 6" key="1">
    <citation type="submission" date="2020-08" db="EMBL/GenBank/DDBJ databases">
        <title>Genomic Encyclopedia of Type Strains, Phase IV (KMG-IV): sequencing the most valuable type-strain genomes for metagenomic binning, comparative biology and taxonomic classification.</title>
        <authorList>
            <person name="Goeker M."/>
        </authorList>
    </citation>
    <scope>NUCLEOTIDE SEQUENCE [LARGE SCALE GENOMIC DNA]</scope>
    <source>
        <strain evidence="5 6">DSM 103679</strain>
    </source>
</reference>
<evidence type="ECO:0000256" key="3">
    <source>
        <dbReference type="SAM" id="Phobius"/>
    </source>
</evidence>
<dbReference type="InterPro" id="IPR050469">
    <property type="entry name" value="Diguanylate_Cyclase"/>
</dbReference>
<feature type="transmembrane region" description="Helical" evidence="3">
    <location>
        <begin position="82"/>
        <end position="104"/>
    </location>
</feature>
<feature type="transmembrane region" description="Helical" evidence="3">
    <location>
        <begin position="151"/>
        <end position="170"/>
    </location>
</feature>
<dbReference type="Proteomes" id="UP000578697">
    <property type="component" value="Unassembled WGS sequence"/>
</dbReference>